<evidence type="ECO:0000313" key="9">
    <source>
        <dbReference type="EMBL" id="KAF9788151.1"/>
    </source>
</evidence>
<feature type="compositionally biased region" description="Low complexity" evidence="7">
    <location>
        <begin position="96"/>
        <end position="115"/>
    </location>
</feature>
<feature type="region of interest" description="Disordered" evidence="7">
    <location>
        <begin position="96"/>
        <end position="226"/>
    </location>
</feature>
<dbReference type="SUPFAM" id="SSF57959">
    <property type="entry name" value="Leucine zipper domain"/>
    <property type="match status" value="1"/>
</dbReference>
<dbReference type="InterPro" id="IPR046347">
    <property type="entry name" value="bZIP_sf"/>
</dbReference>
<feature type="compositionally biased region" description="Basic and acidic residues" evidence="7">
    <location>
        <begin position="199"/>
        <end position="224"/>
    </location>
</feature>
<sequence>MSTQIMEVESQIPFSSFEDFFNVDMFAAPTTNNQSPLSGLAPSSRSSSSSPRTPPHDIDPFFSFYGADEFSKQDILPNATSSFDFLTSLTSVDPFASTSRSISGSATSPSDDSSPVFAIDPQLVGTPSNNPSPESVEDQSPQDNGDASSIAAASPEELEIPVKVGGKGKNNRRGTVQSGGIVKKAALVKERPSAPQSIEENREADDWRPSPEEYKKMSSKEKRQLRNKISARNFRVRRKEYITTLEADVAERDRLIDAIRSELGSTKSENYALKQEIEILKKSLLQANPAPVLPPPAPLPAVSAAATVAARNSAPSPAPSSPLLAPNPNKDLPSSPRLASSRSGFWGGGQNPFGTMGGFTPVHTTLVPELSLSTLAGKGLLTPPKPLLQENLNPTLNEPKKPVATPKATASHSPSQFESFADVNPFTMKTMDLYRMNLWSNVGAQKQMQHQQQFHQNPQLHGLAAALLPHYFAASSTKPSTSLVTPSKATKYPTPSHTSESSPRATPQEAMLASLASQTLLAKLGSAFWEAFSGQSPRKGVDADKVRKVLEGKAVVKVVDIDEPASQPKLKRATTPTSMTTSPKIPQKPVDLKSCQTCVTELLEESMRSLSISKRGPL</sequence>
<feature type="region of interest" description="Disordered" evidence="7">
    <location>
        <begin position="477"/>
        <end position="508"/>
    </location>
</feature>
<protein>
    <recommendedName>
        <fullName evidence="8">BZIP domain-containing protein</fullName>
    </recommendedName>
</protein>
<keyword evidence="5" id="KW-0804">Transcription</keyword>
<feature type="compositionally biased region" description="Low complexity" evidence="7">
    <location>
        <begin position="35"/>
        <end position="51"/>
    </location>
</feature>
<keyword evidence="4" id="KW-0238">DNA-binding</keyword>
<organism evidence="9 10">
    <name type="scientific">Thelephora terrestris</name>
    <dbReference type="NCBI Taxonomy" id="56493"/>
    <lineage>
        <taxon>Eukaryota</taxon>
        <taxon>Fungi</taxon>
        <taxon>Dikarya</taxon>
        <taxon>Basidiomycota</taxon>
        <taxon>Agaricomycotina</taxon>
        <taxon>Agaricomycetes</taxon>
        <taxon>Thelephorales</taxon>
        <taxon>Thelephoraceae</taxon>
        <taxon>Thelephora</taxon>
    </lineage>
</organism>
<evidence type="ECO:0000256" key="3">
    <source>
        <dbReference type="ARBA" id="ARBA00023015"/>
    </source>
</evidence>
<feature type="region of interest" description="Disordered" evidence="7">
    <location>
        <begin position="32"/>
        <end position="60"/>
    </location>
</feature>
<dbReference type="CDD" id="cd14810">
    <property type="entry name" value="bZIP_u1"/>
    <property type="match status" value="1"/>
</dbReference>
<dbReference type="OrthoDB" id="5571888at2759"/>
<dbReference type="PANTHER" id="PTHR47416:SF8">
    <property type="entry name" value="BASIC-LEUCINE ZIPPER TRANSCRIPTION FACTOR E-RELATED"/>
    <property type="match status" value="1"/>
</dbReference>
<reference evidence="9" key="2">
    <citation type="submission" date="2020-11" db="EMBL/GenBank/DDBJ databases">
        <authorList>
            <consortium name="DOE Joint Genome Institute"/>
            <person name="Kuo A."/>
            <person name="Miyauchi S."/>
            <person name="Kiss E."/>
            <person name="Drula E."/>
            <person name="Kohler A."/>
            <person name="Sanchez-Garcia M."/>
            <person name="Andreopoulos B."/>
            <person name="Barry K.W."/>
            <person name="Bonito G."/>
            <person name="Buee M."/>
            <person name="Carver A."/>
            <person name="Chen C."/>
            <person name="Cichocki N."/>
            <person name="Clum A."/>
            <person name="Culley D."/>
            <person name="Crous P.W."/>
            <person name="Fauchery L."/>
            <person name="Girlanda M."/>
            <person name="Hayes R."/>
            <person name="Keri Z."/>
            <person name="Labutti K."/>
            <person name="Lipzen A."/>
            <person name="Lombard V."/>
            <person name="Magnuson J."/>
            <person name="Maillard F."/>
            <person name="Morin E."/>
            <person name="Murat C."/>
            <person name="Nolan M."/>
            <person name="Ohm R."/>
            <person name="Pangilinan J."/>
            <person name="Pereira M."/>
            <person name="Perotto S."/>
            <person name="Peter M."/>
            <person name="Riley R."/>
            <person name="Sitrit Y."/>
            <person name="Stielow B."/>
            <person name="Szollosi G."/>
            <person name="Zifcakova L."/>
            <person name="Stursova M."/>
            <person name="Spatafora J.W."/>
            <person name="Tedersoo L."/>
            <person name="Vaario L.-M."/>
            <person name="Yamada A."/>
            <person name="Yan M."/>
            <person name="Wang P."/>
            <person name="Xu J."/>
            <person name="Bruns T."/>
            <person name="Baldrian P."/>
            <person name="Vilgalys R."/>
            <person name="Henrissat B."/>
            <person name="Grigoriev I.V."/>
            <person name="Hibbett D."/>
            <person name="Nagy L.G."/>
            <person name="Martin F.M."/>
        </authorList>
    </citation>
    <scope>NUCLEOTIDE SEQUENCE</scope>
    <source>
        <strain evidence="9">UH-Tt-Lm1</strain>
    </source>
</reference>
<feature type="compositionally biased region" description="Polar residues" evidence="7">
    <location>
        <begin position="574"/>
        <end position="584"/>
    </location>
</feature>
<evidence type="ECO:0000256" key="6">
    <source>
        <dbReference type="ARBA" id="ARBA00023242"/>
    </source>
</evidence>
<evidence type="ECO:0000256" key="7">
    <source>
        <dbReference type="SAM" id="MobiDB-lite"/>
    </source>
</evidence>
<gene>
    <name evidence="9" type="ORF">BJ322DRAFT_609516</name>
</gene>
<reference evidence="9" key="1">
    <citation type="journal article" date="2020" name="Nat. Commun.">
        <title>Large-scale genome sequencing of mycorrhizal fungi provides insights into the early evolution of symbiotic traits.</title>
        <authorList>
            <person name="Miyauchi S."/>
            <person name="Kiss E."/>
            <person name="Kuo A."/>
            <person name="Drula E."/>
            <person name="Kohler A."/>
            <person name="Sanchez-Garcia M."/>
            <person name="Morin E."/>
            <person name="Andreopoulos B."/>
            <person name="Barry K.W."/>
            <person name="Bonito G."/>
            <person name="Buee M."/>
            <person name="Carver A."/>
            <person name="Chen C."/>
            <person name="Cichocki N."/>
            <person name="Clum A."/>
            <person name="Culley D."/>
            <person name="Crous P.W."/>
            <person name="Fauchery L."/>
            <person name="Girlanda M."/>
            <person name="Hayes R.D."/>
            <person name="Keri Z."/>
            <person name="LaButti K."/>
            <person name="Lipzen A."/>
            <person name="Lombard V."/>
            <person name="Magnuson J."/>
            <person name="Maillard F."/>
            <person name="Murat C."/>
            <person name="Nolan M."/>
            <person name="Ohm R.A."/>
            <person name="Pangilinan J."/>
            <person name="Pereira M.F."/>
            <person name="Perotto S."/>
            <person name="Peter M."/>
            <person name="Pfister S."/>
            <person name="Riley R."/>
            <person name="Sitrit Y."/>
            <person name="Stielow J.B."/>
            <person name="Szollosi G."/>
            <person name="Zifcakova L."/>
            <person name="Stursova M."/>
            <person name="Spatafora J.W."/>
            <person name="Tedersoo L."/>
            <person name="Vaario L.M."/>
            <person name="Yamada A."/>
            <person name="Yan M."/>
            <person name="Wang P."/>
            <person name="Xu J."/>
            <person name="Bruns T."/>
            <person name="Baldrian P."/>
            <person name="Vilgalys R."/>
            <person name="Dunand C."/>
            <person name="Henrissat B."/>
            <person name="Grigoriev I.V."/>
            <person name="Hibbett D."/>
            <person name="Nagy L.G."/>
            <person name="Martin F.M."/>
        </authorList>
    </citation>
    <scope>NUCLEOTIDE SEQUENCE</scope>
    <source>
        <strain evidence="9">UH-Tt-Lm1</strain>
    </source>
</reference>
<dbReference type="InterPro" id="IPR004827">
    <property type="entry name" value="bZIP"/>
</dbReference>
<feature type="compositionally biased region" description="Polar residues" evidence="7">
    <location>
        <begin position="125"/>
        <end position="147"/>
    </location>
</feature>
<dbReference type="PROSITE" id="PS50217">
    <property type="entry name" value="BZIP"/>
    <property type="match status" value="1"/>
</dbReference>
<comment type="subcellular location">
    <subcellularLocation>
        <location evidence="1">Nucleus</location>
    </subcellularLocation>
</comment>
<dbReference type="AlphaFoldDB" id="A0A9P6L983"/>
<dbReference type="EMBL" id="WIUZ02000004">
    <property type="protein sequence ID" value="KAF9788151.1"/>
    <property type="molecule type" value="Genomic_DNA"/>
</dbReference>
<feature type="compositionally biased region" description="Low complexity" evidence="7">
    <location>
        <begin position="312"/>
        <end position="343"/>
    </location>
</feature>
<evidence type="ECO:0000256" key="2">
    <source>
        <dbReference type="ARBA" id="ARBA00007163"/>
    </source>
</evidence>
<comment type="similarity">
    <text evidence="2">Belongs to the bZIP family.</text>
</comment>
<feature type="region of interest" description="Disordered" evidence="7">
    <location>
        <begin position="312"/>
        <end position="349"/>
    </location>
</feature>
<evidence type="ECO:0000256" key="5">
    <source>
        <dbReference type="ARBA" id="ARBA00023163"/>
    </source>
</evidence>
<dbReference type="GO" id="GO:0003700">
    <property type="term" value="F:DNA-binding transcription factor activity"/>
    <property type="evidence" value="ECO:0007669"/>
    <property type="project" value="InterPro"/>
</dbReference>
<evidence type="ECO:0000259" key="8">
    <source>
        <dbReference type="PROSITE" id="PS50217"/>
    </source>
</evidence>
<accession>A0A9P6L983</accession>
<keyword evidence="3" id="KW-0805">Transcription regulation</keyword>
<dbReference type="Pfam" id="PF00170">
    <property type="entry name" value="bZIP_1"/>
    <property type="match status" value="1"/>
</dbReference>
<feature type="domain" description="BZIP" evidence="8">
    <location>
        <begin position="217"/>
        <end position="280"/>
    </location>
</feature>
<keyword evidence="6" id="KW-0539">Nucleus</keyword>
<comment type="caution">
    <text evidence="9">The sequence shown here is derived from an EMBL/GenBank/DDBJ whole genome shotgun (WGS) entry which is preliminary data.</text>
</comment>
<dbReference type="PANTHER" id="PTHR47416">
    <property type="entry name" value="BASIC-LEUCINE ZIPPER TRANSCRIPTION FACTOR F-RELATED"/>
    <property type="match status" value="1"/>
</dbReference>
<evidence type="ECO:0000313" key="10">
    <source>
        <dbReference type="Proteomes" id="UP000736335"/>
    </source>
</evidence>
<dbReference type="GO" id="GO:0005634">
    <property type="term" value="C:nucleus"/>
    <property type="evidence" value="ECO:0007669"/>
    <property type="project" value="UniProtKB-SubCell"/>
</dbReference>
<dbReference type="GO" id="GO:0003677">
    <property type="term" value="F:DNA binding"/>
    <property type="evidence" value="ECO:0007669"/>
    <property type="project" value="UniProtKB-KW"/>
</dbReference>
<name>A0A9P6L983_9AGAM</name>
<feature type="compositionally biased region" description="Polar residues" evidence="7">
    <location>
        <begin position="477"/>
        <end position="505"/>
    </location>
</feature>
<dbReference type="PROSITE" id="PS00036">
    <property type="entry name" value="BZIP_BASIC"/>
    <property type="match status" value="1"/>
</dbReference>
<dbReference type="SMART" id="SM00338">
    <property type="entry name" value="BRLZ"/>
    <property type="match status" value="1"/>
</dbReference>
<feature type="region of interest" description="Disordered" evidence="7">
    <location>
        <begin position="390"/>
        <end position="416"/>
    </location>
</feature>
<keyword evidence="10" id="KW-1185">Reference proteome</keyword>
<proteinExistence type="inferred from homology"/>
<dbReference type="Gene3D" id="1.20.5.170">
    <property type="match status" value="1"/>
</dbReference>
<feature type="region of interest" description="Disordered" evidence="7">
    <location>
        <begin position="568"/>
        <end position="589"/>
    </location>
</feature>
<evidence type="ECO:0000256" key="4">
    <source>
        <dbReference type="ARBA" id="ARBA00023125"/>
    </source>
</evidence>
<dbReference type="Proteomes" id="UP000736335">
    <property type="component" value="Unassembled WGS sequence"/>
</dbReference>
<evidence type="ECO:0000256" key="1">
    <source>
        <dbReference type="ARBA" id="ARBA00004123"/>
    </source>
</evidence>